<dbReference type="SUPFAM" id="SSF51126">
    <property type="entry name" value="Pectin lyase-like"/>
    <property type="match status" value="1"/>
</dbReference>
<feature type="domain" description="Major tropism determinant N-terminal" evidence="2">
    <location>
        <begin position="7"/>
        <end position="45"/>
    </location>
</feature>
<dbReference type="EMBL" id="JBHTIC010000020">
    <property type="protein sequence ID" value="MFD0762975.1"/>
    <property type="molecule type" value="Genomic_DNA"/>
</dbReference>
<feature type="compositionally biased region" description="Basic and acidic residues" evidence="1">
    <location>
        <begin position="33"/>
        <end position="42"/>
    </location>
</feature>
<dbReference type="Proteomes" id="UP001597032">
    <property type="component" value="Unassembled WGS sequence"/>
</dbReference>
<evidence type="ECO:0000313" key="4">
    <source>
        <dbReference type="Proteomes" id="UP001597032"/>
    </source>
</evidence>
<dbReference type="SUPFAM" id="SSF69349">
    <property type="entry name" value="Phage fibre proteins"/>
    <property type="match status" value="1"/>
</dbReference>
<protein>
    <recommendedName>
        <fullName evidence="2">Major tropism determinant N-terminal domain-containing protein</fullName>
    </recommendedName>
</protein>
<reference evidence="4" key="1">
    <citation type="journal article" date="2019" name="Int. J. Syst. Evol. Microbiol.">
        <title>The Global Catalogue of Microorganisms (GCM) 10K type strain sequencing project: providing services to taxonomists for standard genome sequencing and annotation.</title>
        <authorList>
            <consortium name="The Broad Institute Genomics Platform"/>
            <consortium name="The Broad Institute Genome Sequencing Center for Infectious Disease"/>
            <person name="Wu L."/>
            <person name="Ma J."/>
        </authorList>
    </citation>
    <scope>NUCLEOTIDE SEQUENCE [LARGE SCALE GENOMIC DNA]</scope>
    <source>
        <strain evidence="4">CCUG 60022</strain>
    </source>
</reference>
<organism evidence="3 4">
    <name type="scientific">Lutibacter aestuarii</name>
    <dbReference type="NCBI Taxonomy" id="861111"/>
    <lineage>
        <taxon>Bacteria</taxon>
        <taxon>Pseudomonadati</taxon>
        <taxon>Bacteroidota</taxon>
        <taxon>Flavobacteriia</taxon>
        <taxon>Flavobacteriales</taxon>
        <taxon>Flavobacteriaceae</taxon>
        <taxon>Lutibacter</taxon>
    </lineage>
</organism>
<dbReference type="InterPro" id="IPR012334">
    <property type="entry name" value="Pectin_lyas_fold"/>
</dbReference>
<accession>A0ABW2Z914</accession>
<dbReference type="Gene3D" id="2.160.20.10">
    <property type="entry name" value="Single-stranded right-handed beta-helix, Pectin lyase-like"/>
    <property type="match status" value="1"/>
</dbReference>
<sequence length="830" mass="89182">MTKILPVQYRLDTAANWAAENPVLLNGEVAKETDTGKKKEGDGVTAYNSLPYLGTDKEDSSNKQDSLAVDGTGTKYPTVDAVNSGLSAKLDASAYNDRFKGKYTSLANLQAAHPTANAGDYAQVDAGAANPVVNYNYDIEDGWVIGNSGSGATTTDELPEGSSNLYFTATRVLATVLTGISFLTGTAVVATDTILVAIGKLQKQINDLKTLTALDASTFNNNLAPTDNTLQKIADKFDAFAGGTSGENISPYVFSTTAYGAISDADISLGSTTFGTDNTTVLQNLLDEALTKPITIIWDGKYSCTGLTIHSNTHIIGSGGSGVILRNASNVPVFQNSNRVLPSATGGYGSNIIDENIVIEDLIINGNGYNTGIGGDAIFDTANNGSAVNGSAQTKRIPIIDFLGAKEVYLNNVKLWAGRYWATSFCNVEQLHIKNLDIDFGLSSTRDDINYDGIHFNGYARWISADGVRIKGTADDAIAINADAIATYYPGYTGPITDGYFKNFYFYETTRGIRILSDTSRIDRLTFDNFKGYVGDLFCLIQGAFWAGSGMGATSDYGSIYFNDIDIELFDDAYYTLNTYIYVDNVVLQNLNINNIVRKDYSISAPYVYISGTNTNITHINITNIREIPDVAFSTPFIKIVEGLIETFNIDNIRRNSSGGNFNSPLIEISSAGQVRYLNINNLVHRDVTSKINADVIKYTGTLLANVFLSNIALTNIAKIVNATSGISNIKALNITHLGSVDASFTTTYIISDLNLSNYSSASVSALITSGTFTNKWGDGFTFRPCVVADLPSASQYLSISLVTNESGGAVPAFSDGTNWRRVTDRAIVS</sequence>
<dbReference type="InterPro" id="IPR011050">
    <property type="entry name" value="Pectin_lyase_fold/virulence"/>
</dbReference>
<evidence type="ECO:0000313" key="3">
    <source>
        <dbReference type="EMBL" id="MFD0762975.1"/>
    </source>
</evidence>
<evidence type="ECO:0000259" key="2">
    <source>
        <dbReference type="Pfam" id="PF18454"/>
    </source>
</evidence>
<feature type="region of interest" description="Disordered" evidence="1">
    <location>
        <begin position="33"/>
        <end position="74"/>
    </location>
</feature>
<dbReference type="RefSeq" id="WP_386783508.1">
    <property type="nucleotide sequence ID" value="NZ_JBHTIC010000020.1"/>
</dbReference>
<evidence type="ECO:0000256" key="1">
    <source>
        <dbReference type="SAM" id="MobiDB-lite"/>
    </source>
</evidence>
<keyword evidence="4" id="KW-1185">Reference proteome</keyword>
<dbReference type="InterPro" id="IPR041352">
    <property type="entry name" value="Mtd_N"/>
</dbReference>
<gene>
    <name evidence="3" type="ORF">ACFQZW_12865</name>
</gene>
<proteinExistence type="predicted"/>
<comment type="caution">
    <text evidence="3">The sequence shown here is derived from an EMBL/GenBank/DDBJ whole genome shotgun (WGS) entry which is preliminary data.</text>
</comment>
<dbReference type="Pfam" id="PF18454">
    <property type="entry name" value="Mtd_N"/>
    <property type="match status" value="1"/>
</dbReference>
<name>A0ABW2Z914_9FLAO</name>